<accession>A0A9X3XK25</accession>
<dbReference type="EMBL" id="JAMRYU010000010">
    <property type="protein sequence ID" value="MDC4240663.1"/>
    <property type="molecule type" value="Genomic_DNA"/>
</dbReference>
<reference evidence="5" key="1">
    <citation type="submission" date="2022-05" db="EMBL/GenBank/DDBJ databases">
        <title>Draft genome sequence of Clostridium tertium strain CP3 isolated from Peru.</title>
        <authorList>
            <person name="Hurtado R."/>
            <person name="Lima L."/>
            <person name="Sousa T."/>
            <person name="Jaiswal A.K."/>
            <person name="Tiwari S."/>
            <person name="Maturrano L."/>
            <person name="Brenig B."/>
            <person name="Azevedo V."/>
        </authorList>
    </citation>
    <scope>NUCLEOTIDE SEQUENCE</scope>
    <source>
        <strain evidence="5">CP3</strain>
    </source>
</reference>
<name>A0A9X3XK25_9CLOT</name>
<keyword evidence="6" id="KW-1185">Reference proteome</keyword>
<evidence type="ECO:0000259" key="4">
    <source>
        <dbReference type="SMART" id="SM00479"/>
    </source>
</evidence>
<dbReference type="PANTHER" id="PTHR23044">
    <property type="entry name" value="3'-5' EXONUCLEASE ERI1-RELATED"/>
    <property type="match status" value="1"/>
</dbReference>
<evidence type="ECO:0000313" key="5">
    <source>
        <dbReference type="EMBL" id="MDC4240663.1"/>
    </source>
</evidence>
<keyword evidence="1" id="KW-0540">Nuclease</keyword>
<sequence>MAFIIIDLEFNNLEGIHKYYPNIFEDYPNLQNIDLDNEIIEIGAIKLDNYMKPLEEFKTYIKPSVIPVLNPKISEITNIKEEDLEKGVSFEVGIESLSRIIDDGDIICSWAKDDIIEIINNAVYHKYDNLDWLKNYLDLQEYSTKILGKKKSLSLKNALEELKIRIDNNKLHDALNDAIYTSLVFKRIYNSRALKSYIIKDIYNMPAVELKNLSEYKLDLNKIRYKCPKCNVDLEIEYDFIPIKWRFVSLCKCPKCNNKILNEVIVKKTFSGEEVYKEISTIVDEIEYMNYSYKIKKTR</sequence>
<dbReference type="AlphaFoldDB" id="A0A9X3XK25"/>
<dbReference type="Proteomes" id="UP001141183">
    <property type="component" value="Unassembled WGS sequence"/>
</dbReference>
<dbReference type="InterPro" id="IPR012337">
    <property type="entry name" value="RNaseH-like_sf"/>
</dbReference>
<dbReference type="InterPro" id="IPR047201">
    <property type="entry name" value="ERI-1_3'hExo-like"/>
</dbReference>
<dbReference type="Gene3D" id="3.30.420.10">
    <property type="entry name" value="Ribonuclease H-like superfamily/Ribonuclease H"/>
    <property type="match status" value="1"/>
</dbReference>
<dbReference type="InterPro" id="IPR036397">
    <property type="entry name" value="RNaseH_sf"/>
</dbReference>
<organism evidence="5 6">
    <name type="scientific">Clostridium tertium</name>
    <dbReference type="NCBI Taxonomy" id="1559"/>
    <lineage>
        <taxon>Bacteria</taxon>
        <taxon>Bacillati</taxon>
        <taxon>Bacillota</taxon>
        <taxon>Clostridia</taxon>
        <taxon>Eubacteriales</taxon>
        <taxon>Clostridiaceae</taxon>
        <taxon>Clostridium</taxon>
    </lineage>
</organism>
<dbReference type="SMART" id="SM00479">
    <property type="entry name" value="EXOIII"/>
    <property type="match status" value="1"/>
</dbReference>
<evidence type="ECO:0000256" key="3">
    <source>
        <dbReference type="ARBA" id="ARBA00022839"/>
    </source>
</evidence>
<evidence type="ECO:0000256" key="2">
    <source>
        <dbReference type="ARBA" id="ARBA00022801"/>
    </source>
</evidence>
<dbReference type="PANTHER" id="PTHR23044:SF61">
    <property type="entry name" value="3'-5' EXORIBONUCLEASE 1-RELATED"/>
    <property type="match status" value="1"/>
</dbReference>
<dbReference type="InterPro" id="IPR013520">
    <property type="entry name" value="Ribonucl_H"/>
</dbReference>
<keyword evidence="3 5" id="KW-0269">Exonuclease</keyword>
<evidence type="ECO:0000313" key="6">
    <source>
        <dbReference type="Proteomes" id="UP001141183"/>
    </source>
</evidence>
<dbReference type="SUPFAM" id="SSF53098">
    <property type="entry name" value="Ribonuclease H-like"/>
    <property type="match status" value="1"/>
</dbReference>
<protein>
    <submittedName>
        <fullName evidence="5">Exonuclease domain-containing protein</fullName>
    </submittedName>
</protein>
<dbReference type="Pfam" id="PF00929">
    <property type="entry name" value="RNase_T"/>
    <property type="match status" value="1"/>
</dbReference>
<feature type="domain" description="Exonuclease" evidence="4">
    <location>
        <begin position="2"/>
        <end position="194"/>
    </location>
</feature>
<dbReference type="CDD" id="cd06133">
    <property type="entry name" value="ERI-1_3'hExo_like"/>
    <property type="match status" value="1"/>
</dbReference>
<dbReference type="RefSeq" id="WP_142691458.1">
    <property type="nucleotide sequence ID" value="NZ_CAJMCA010000137.1"/>
</dbReference>
<dbReference type="GO" id="GO:0000175">
    <property type="term" value="F:3'-5'-RNA exonuclease activity"/>
    <property type="evidence" value="ECO:0007669"/>
    <property type="project" value="InterPro"/>
</dbReference>
<proteinExistence type="predicted"/>
<dbReference type="GO" id="GO:0003676">
    <property type="term" value="F:nucleic acid binding"/>
    <property type="evidence" value="ECO:0007669"/>
    <property type="project" value="InterPro"/>
</dbReference>
<keyword evidence="2" id="KW-0378">Hydrolase</keyword>
<comment type="caution">
    <text evidence="5">The sequence shown here is derived from an EMBL/GenBank/DDBJ whole genome shotgun (WGS) entry which is preliminary data.</text>
</comment>
<gene>
    <name evidence="5" type="ORF">NE398_10875</name>
</gene>
<evidence type="ECO:0000256" key="1">
    <source>
        <dbReference type="ARBA" id="ARBA00022722"/>
    </source>
</evidence>
<dbReference type="InterPro" id="IPR051274">
    <property type="entry name" value="3-5_Exoribonuclease"/>
</dbReference>